<comment type="caution">
    <text evidence="1">The sequence shown here is derived from an EMBL/GenBank/DDBJ whole genome shotgun (WGS) entry which is preliminary data.</text>
</comment>
<name>A0A6A4YZQ0_APHAT</name>
<evidence type="ECO:0008006" key="3">
    <source>
        <dbReference type="Google" id="ProtNLM"/>
    </source>
</evidence>
<dbReference type="EMBL" id="VJMI01020785">
    <property type="protein sequence ID" value="KAF0703370.1"/>
    <property type="molecule type" value="Genomic_DNA"/>
</dbReference>
<dbReference type="PANTHER" id="PTHR47169">
    <property type="entry name" value="OS01G0541250 PROTEIN"/>
    <property type="match status" value="1"/>
</dbReference>
<dbReference type="Proteomes" id="UP000469452">
    <property type="component" value="Unassembled WGS sequence"/>
</dbReference>
<dbReference type="InterPro" id="IPR036397">
    <property type="entry name" value="RNaseH_sf"/>
</dbReference>
<evidence type="ECO:0000313" key="2">
    <source>
        <dbReference type="Proteomes" id="UP000469452"/>
    </source>
</evidence>
<sequence>MRVNKRDLTNDDREAILREILLNSSKTSFARLSNGIAQVLAEKYNCHHSTIRRVFSQAKEQGVTTGNMKVSVASRKKGRVGRKRAYTAEQVKAKILRVPLAQRTTLRSISELTGISRGSLHRYLKLGIFRSHSNAIRPSLTDANKYSRMKFAFNFVRANMEFDDMMDEKWFYITKTTRRYYLVPGENEPQGTCKSKRYISKIMFLSAVARPRYDDATGTWWDGKIGTWPFVESVQAQRNSANRAAGTYETKVLTVTKDVYRAFLVEKVLPHDNARAHVTPYDAKLLAAFASYSKSGWTFAIKPQPPNSPDMNILDLGFFAAIQSLQHRTSARTVDDLITNVHAAFDTYPFERLDRTFMTIQACLVETMKCFGDNAYKVPHLSKEKQARLGLLPENVRCPADTYDSVKRSLDSVDCTVMEKKFQEELDEARSMHELAQELERIALCDDETVDELMAEVGIDPISLDNDG</sequence>
<dbReference type="AlphaFoldDB" id="A0A6A4YZQ0"/>
<organism evidence="1 2">
    <name type="scientific">Aphanomyces astaci</name>
    <name type="common">Crayfish plague agent</name>
    <dbReference type="NCBI Taxonomy" id="112090"/>
    <lineage>
        <taxon>Eukaryota</taxon>
        <taxon>Sar</taxon>
        <taxon>Stramenopiles</taxon>
        <taxon>Oomycota</taxon>
        <taxon>Saprolegniomycetes</taxon>
        <taxon>Saprolegniales</taxon>
        <taxon>Verrucalvaceae</taxon>
        <taxon>Aphanomyces</taxon>
    </lineage>
</organism>
<dbReference type="GO" id="GO:0003676">
    <property type="term" value="F:nucleic acid binding"/>
    <property type="evidence" value="ECO:0007669"/>
    <property type="project" value="InterPro"/>
</dbReference>
<proteinExistence type="predicted"/>
<accession>A0A6A4YZQ0</accession>
<dbReference type="Gene3D" id="3.30.420.10">
    <property type="entry name" value="Ribonuclease H-like superfamily/Ribonuclease H"/>
    <property type="match status" value="1"/>
</dbReference>
<dbReference type="PANTHER" id="PTHR47169:SF2">
    <property type="entry name" value="OS01G0541250 PROTEIN"/>
    <property type="match status" value="1"/>
</dbReference>
<protein>
    <recommendedName>
        <fullName evidence="3">Transposase Tc1-like domain-containing protein</fullName>
    </recommendedName>
</protein>
<reference evidence="1 2" key="1">
    <citation type="submission" date="2019-06" db="EMBL/GenBank/DDBJ databases">
        <title>Genomics analysis of Aphanomyces spp. identifies a new class of oomycete effector associated with host adaptation.</title>
        <authorList>
            <person name="Gaulin E."/>
        </authorList>
    </citation>
    <scope>NUCLEOTIDE SEQUENCE [LARGE SCALE GENOMIC DNA]</scope>
    <source>
        <strain evidence="1 2">E</strain>
    </source>
</reference>
<gene>
    <name evidence="1" type="ORF">AaE_015406</name>
</gene>
<dbReference type="VEuPathDB" id="FungiDB:H257_07228"/>
<evidence type="ECO:0000313" key="1">
    <source>
        <dbReference type="EMBL" id="KAF0703370.1"/>
    </source>
</evidence>